<dbReference type="Proteomes" id="UP001154078">
    <property type="component" value="Chromosome 2"/>
</dbReference>
<dbReference type="InterPro" id="IPR037674">
    <property type="entry name" value="PIG-G_N"/>
</dbReference>
<dbReference type="InterPro" id="IPR028005">
    <property type="entry name" value="AcTrfase_ESCO_Znf_dom"/>
</dbReference>
<feature type="region of interest" description="Disordered" evidence="17">
    <location>
        <begin position="705"/>
        <end position="730"/>
    </location>
</feature>
<evidence type="ECO:0000256" key="16">
    <source>
        <dbReference type="ARBA" id="ARBA00023315"/>
    </source>
</evidence>
<protein>
    <recommendedName>
        <fullName evidence="23">GPI ethanolamine phosphate transferase 2</fullName>
    </recommendedName>
</protein>
<evidence type="ECO:0000256" key="18">
    <source>
        <dbReference type="SAM" id="SignalP"/>
    </source>
</evidence>
<evidence type="ECO:0000256" key="10">
    <source>
        <dbReference type="ARBA" id="ARBA00022824"/>
    </source>
</evidence>
<evidence type="ECO:0000256" key="5">
    <source>
        <dbReference type="ARBA" id="ARBA00022502"/>
    </source>
</evidence>
<keyword evidence="12" id="KW-1133">Transmembrane helix</keyword>
<keyword evidence="5" id="KW-0337">GPI-anchor biosynthesis</keyword>
<feature type="compositionally biased region" description="Basic and acidic residues" evidence="17">
    <location>
        <begin position="483"/>
        <end position="501"/>
    </location>
</feature>
<name>A0A9P0AYD9_BRAAE</name>
<keyword evidence="14" id="KW-0539">Nucleus</keyword>
<feature type="domain" description="N-acetyltransferase ESCO zinc-finger" evidence="19">
    <location>
        <begin position="868"/>
        <end position="906"/>
    </location>
</feature>
<feature type="region of interest" description="Disordered" evidence="17">
    <location>
        <begin position="481"/>
        <end position="512"/>
    </location>
</feature>
<proteinExistence type="inferred from homology"/>
<evidence type="ECO:0000256" key="4">
    <source>
        <dbReference type="ARBA" id="ARBA00005315"/>
    </source>
</evidence>
<dbReference type="PANTHER" id="PTHR23072">
    <property type="entry name" value="PHOSPHATIDYLINOSITOL GLYCAN-RELATED"/>
    <property type="match status" value="1"/>
</dbReference>
<feature type="domain" description="N-acetyltransferase ESCO acetyl-transferase" evidence="20">
    <location>
        <begin position="954"/>
        <end position="1022"/>
    </location>
</feature>
<keyword evidence="13" id="KW-0472">Membrane</keyword>
<gene>
    <name evidence="21" type="ORF">MELIAE_LOCUS3116</name>
</gene>
<evidence type="ECO:0000256" key="13">
    <source>
        <dbReference type="ARBA" id="ARBA00023136"/>
    </source>
</evidence>
<comment type="subcellular location">
    <subcellularLocation>
        <location evidence="2">Endoplasmic reticulum membrane</location>
        <topology evidence="2">Multi-pass membrane protein</topology>
    </subcellularLocation>
    <subcellularLocation>
        <location evidence="1">Nucleus</location>
    </subcellularLocation>
</comment>
<reference evidence="21" key="1">
    <citation type="submission" date="2021-12" db="EMBL/GenBank/DDBJ databases">
        <authorList>
            <person name="King R."/>
        </authorList>
    </citation>
    <scope>NUCLEOTIDE SEQUENCE</scope>
</reference>
<dbReference type="InterPro" id="IPR028009">
    <property type="entry name" value="ESCO_Acetyltransf_dom"/>
</dbReference>
<dbReference type="GO" id="GO:0051267">
    <property type="term" value="F:CP2 mannose-ethanolamine phosphotransferase activity"/>
    <property type="evidence" value="ECO:0007669"/>
    <property type="project" value="TreeGrafter"/>
</dbReference>
<evidence type="ECO:0000256" key="8">
    <source>
        <dbReference type="ARBA" id="ARBA00022723"/>
    </source>
</evidence>
<dbReference type="Gene3D" id="3.40.720.10">
    <property type="entry name" value="Alkaline Phosphatase, subunit A"/>
    <property type="match status" value="1"/>
</dbReference>
<keyword evidence="10" id="KW-0256">Endoplasmic reticulum</keyword>
<feature type="region of interest" description="Disordered" evidence="17">
    <location>
        <begin position="368"/>
        <end position="438"/>
    </location>
</feature>
<organism evidence="21 22">
    <name type="scientific">Brassicogethes aeneus</name>
    <name type="common">Rape pollen beetle</name>
    <name type="synonym">Meligethes aeneus</name>
    <dbReference type="NCBI Taxonomy" id="1431903"/>
    <lineage>
        <taxon>Eukaryota</taxon>
        <taxon>Metazoa</taxon>
        <taxon>Ecdysozoa</taxon>
        <taxon>Arthropoda</taxon>
        <taxon>Hexapoda</taxon>
        <taxon>Insecta</taxon>
        <taxon>Pterygota</taxon>
        <taxon>Neoptera</taxon>
        <taxon>Endopterygota</taxon>
        <taxon>Coleoptera</taxon>
        <taxon>Polyphaga</taxon>
        <taxon>Cucujiformia</taxon>
        <taxon>Nitidulidae</taxon>
        <taxon>Meligethinae</taxon>
        <taxon>Brassicogethes</taxon>
    </lineage>
</organism>
<evidence type="ECO:0000256" key="14">
    <source>
        <dbReference type="ARBA" id="ARBA00023242"/>
    </source>
</evidence>
<evidence type="ECO:0000256" key="7">
    <source>
        <dbReference type="ARBA" id="ARBA00022692"/>
    </source>
</evidence>
<dbReference type="CDD" id="cd16024">
    <property type="entry name" value="GPI_EPT_2"/>
    <property type="match status" value="1"/>
</dbReference>
<dbReference type="SUPFAM" id="SSF53649">
    <property type="entry name" value="Alkaline phosphatase-like"/>
    <property type="match status" value="1"/>
</dbReference>
<dbReference type="GO" id="GO:0016746">
    <property type="term" value="F:acyltransferase activity"/>
    <property type="evidence" value="ECO:0007669"/>
    <property type="project" value="UniProtKB-KW"/>
</dbReference>
<keyword evidence="11" id="KW-0862">Zinc</keyword>
<dbReference type="InterPro" id="IPR039527">
    <property type="entry name" value="PIGG/GPI7"/>
</dbReference>
<keyword evidence="9" id="KW-0863">Zinc-finger</keyword>
<evidence type="ECO:0000259" key="20">
    <source>
        <dbReference type="Pfam" id="PF13880"/>
    </source>
</evidence>
<accession>A0A9P0AYD9</accession>
<comment type="similarity">
    <text evidence="4">Belongs to the PIGG/PIGN/PIGO family. PIGG subfamily.</text>
</comment>
<keyword evidence="15" id="KW-0131">Cell cycle</keyword>
<dbReference type="Pfam" id="PF01663">
    <property type="entry name" value="Phosphodiest"/>
    <property type="match status" value="1"/>
</dbReference>
<dbReference type="GO" id="GO:0006506">
    <property type="term" value="P:GPI anchor biosynthetic process"/>
    <property type="evidence" value="ECO:0007669"/>
    <property type="project" value="UniProtKB-KW"/>
</dbReference>
<evidence type="ECO:0000256" key="15">
    <source>
        <dbReference type="ARBA" id="ARBA00023306"/>
    </source>
</evidence>
<dbReference type="AlphaFoldDB" id="A0A9P0AYD9"/>
<dbReference type="GO" id="GO:0008270">
    <property type="term" value="F:zinc ion binding"/>
    <property type="evidence" value="ECO:0007669"/>
    <property type="project" value="UniProtKB-KW"/>
</dbReference>
<dbReference type="Pfam" id="PF13878">
    <property type="entry name" value="zf-C2H2_3"/>
    <property type="match status" value="1"/>
</dbReference>
<dbReference type="Pfam" id="PF13880">
    <property type="entry name" value="Acetyltransf_13"/>
    <property type="match status" value="1"/>
</dbReference>
<comment type="pathway">
    <text evidence="3">Glycolipid biosynthesis; glycosylphosphatidylinositol-anchor biosynthesis.</text>
</comment>
<keyword evidence="18" id="KW-0732">Signal</keyword>
<evidence type="ECO:0000313" key="21">
    <source>
        <dbReference type="EMBL" id="CAH0550257.1"/>
    </source>
</evidence>
<feature type="signal peptide" evidence="18">
    <location>
        <begin position="1"/>
        <end position="21"/>
    </location>
</feature>
<evidence type="ECO:0000256" key="11">
    <source>
        <dbReference type="ARBA" id="ARBA00022833"/>
    </source>
</evidence>
<evidence type="ECO:0000256" key="12">
    <source>
        <dbReference type="ARBA" id="ARBA00022989"/>
    </source>
</evidence>
<keyword evidence="22" id="KW-1185">Reference proteome</keyword>
<evidence type="ECO:0000256" key="9">
    <source>
        <dbReference type="ARBA" id="ARBA00022771"/>
    </source>
</evidence>
<evidence type="ECO:0000256" key="17">
    <source>
        <dbReference type="SAM" id="MobiDB-lite"/>
    </source>
</evidence>
<sequence length="1023" mass="114555">MFSYHILAVLSVLLFFQGFFPISKFEKGSRDSPPKELLGFNLNSTELYKSGFTKTVIVVIDALRLDFINNQNTPILWKEIQNGGCISNVTVESPTVTMPRIKALTSGNLPQFIDLVLNLASAEVLEDSIIHSAHESGLKILFYGDDTWLKIFPKYFSRFEGTTSFFVKDFVEVDNNVTRNLNKEVYEKDWDIMIAHYLGLDHIGHVYGPRSSLIQPKLKEMEEIILKTYATLKEESEKVLMVVTGDHGMKDGGGHGGSTFAEVNVPFVALGLDCQPGKMKQVDIPVNLAILLGLQIPSTSIGQLNPNLLSSLTLEKYLLGLLYNSDLLLKKNDFCGDMIDLAKEFHKMYLDKKEITFADKAKDTKMSLKTQNTTRSVERRRALFPANSVETSSESDSELGHMSPLSASTSSSDNEDLFAKRSSRSPEHPKSGSIGDYDIIGVVDGNLTEIMNTPQQNKLADCTESMSPLYLSPYVSSSHLKKTKLDTPLRGSPSEKLKTPHDTSNTNSKLPKLSRKSLLDTCFSEESNKRKIDQGSPENSSSKLIKLDPTVHSKVRTALFPEKDLTISSKAFYPKIDVTYRTSYRMKPVDRVKVAGVKRRGKIRKNVSQINAGVMHKIRKPKQRKLDKKVLEKILNISDDPAMQEYLQDVKNLSEPVKSLIENKENLIKPARVVEKNDPALQGYLQDLKTANKPVESLIKPATFDAKKRPHSPENKQQKKMKLDFDTSDPINNEDELKTNIDNILTSLNNDEESHTITLQAHDSVLESENSIQLHQAPQRSSIADVLMSPTSLMCDMASGLAINSPKKVLNLTPILEEVPSMSSGPRRKFEKLFPMFDLGKKDSPGKKQEPSKVTRSLRKMKSLPADQMLLDAGQKKFGVVQCPECQFVYHVGDPSDESMHSNYHSNGNVLKFNVYLYIKNKMIVGCATALPKTVGYKMLSLGPDLDMCSEETYPIKCGISRIWVHVNQRKQGIASSLMVAIQKTFMFGHILTGNDIAMSSPTAMGKQFAEKYFKTPNYLIYM</sequence>
<dbReference type="GO" id="GO:0005789">
    <property type="term" value="C:endoplasmic reticulum membrane"/>
    <property type="evidence" value="ECO:0007669"/>
    <property type="project" value="UniProtKB-SubCell"/>
</dbReference>
<keyword evidence="16" id="KW-0012">Acyltransferase</keyword>
<evidence type="ECO:0000256" key="6">
    <source>
        <dbReference type="ARBA" id="ARBA00022679"/>
    </source>
</evidence>
<dbReference type="InterPro" id="IPR002591">
    <property type="entry name" value="Phosphodiest/P_Trfase"/>
</dbReference>
<dbReference type="OrthoDB" id="272139at2759"/>
<evidence type="ECO:0008006" key="23">
    <source>
        <dbReference type="Google" id="ProtNLM"/>
    </source>
</evidence>
<feature type="chain" id="PRO_5040133021" description="GPI ethanolamine phosphate transferase 2" evidence="18">
    <location>
        <begin position="22"/>
        <end position="1023"/>
    </location>
</feature>
<dbReference type="InterPro" id="IPR017850">
    <property type="entry name" value="Alkaline_phosphatase_core_sf"/>
</dbReference>
<keyword evidence="7" id="KW-0812">Transmembrane</keyword>
<dbReference type="PANTHER" id="PTHR23072:SF0">
    <property type="entry name" value="GPI ETHANOLAMINE PHOSPHATE TRANSFERASE 2"/>
    <property type="match status" value="1"/>
</dbReference>
<evidence type="ECO:0000313" key="22">
    <source>
        <dbReference type="Proteomes" id="UP001154078"/>
    </source>
</evidence>
<feature type="compositionally biased region" description="Basic and acidic residues" evidence="17">
    <location>
        <begin position="705"/>
        <end position="725"/>
    </location>
</feature>
<keyword evidence="6" id="KW-0808">Transferase</keyword>
<dbReference type="EMBL" id="OV121133">
    <property type="protein sequence ID" value="CAH0550257.1"/>
    <property type="molecule type" value="Genomic_DNA"/>
</dbReference>
<evidence type="ECO:0000256" key="3">
    <source>
        <dbReference type="ARBA" id="ARBA00004687"/>
    </source>
</evidence>
<evidence type="ECO:0000256" key="2">
    <source>
        <dbReference type="ARBA" id="ARBA00004477"/>
    </source>
</evidence>
<keyword evidence="8" id="KW-0479">Metal-binding</keyword>
<dbReference type="GO" id="GO:0005634">
    <property type="term" value="C:nucleus"/>
    <property type="evidence" value="ECO:0007669"/>
    <property type="project" value="UniProtKB-SubCell"/>
</dbReference>
<evidence type="ECO:0000259" key="19">
    <source>
        <dbReference type="Pfam" id="PF13878"/>
    </source>
</evidence>
<evidence type="ECO:0000256" key="1">
    <source>
        <dbReference type="ARBA" id="ARBA00004123"/>
    </source>
</evidence>